<comment type="caution">
    <text evidence="2">The sequence shown here is derived from an EMBL/GenBank/DDBJ whole genome shotgun (WGS) entry which is preliminary data.</text>
</comment>
<feature type="region of interest" description="Disordered" evidence="1">
    <location>
        <begin position="1"/>
        <end position="42"/>
    </location>
</feature>
<evidence type="ECO:0000313" key="3">
    <source>
        <dbReference type="Proteomes" id="UP000187203"/>
    </source>
</evidence>
<proteinExistence type="predicted"/>
<organism evidence="2 3">
    <name type="scientific">Corchorus olitorius</name>
    <dbReference type="NCBI Taxonomy" id="93759"/>
    <lineage>
        <taxon>Eukaryota</taxon>
        <taxon>Viridiplantae</taxon>
        <taxon>Streptophyta</taxon>
        <taxon>Embryophyta</taxon>
        <taxon>Tracheophyta</taxon>
        <taxon>Spermatophyta</taxon>
        <taxon>Magnoliopsida</taxon>
        <taxon>eudicotyledons</taxon>
        <taxon>Gunneridae</taxon>
        <taxon>Pentapetalae</taxon>
        <taxon>rosids</taxon>
        <taxon>malvids</taxon>
        <taxon>Malvales</taxon>
        <taxon>Malvaceae</taxon>
        <taxon>Grewioideae</taxon>
        <taxon>Apeibeae</taxon>
        <taxon>Corchorus</taxon>
    </lineage>
</organism>
<feature type="compositionally biased region" description="Basic and acidic residues" evidence="1">
    <location>
        <begin position="1"/>
        <end position="13"/>
    </location>
</feature>
<evidence type="ECO:0000313" key="2">
    <source>
        <dbReference type="EMBL" id="OMO67434.1"/>
    </source>
</evidence>
<dbReference type="EMBL" id="AWUE01020612">
    <property type="protein sequence ID" value="OMO67434.1"/>
    <property type="molecule type" value="Genomic_DNA"/>
</dbReference>
<reference evidence="3" key="1">
    <citation type="submission" date="2013-09" db="EMBL/GenBank/DDBJ databases">
        <title>Corchorus olitorius genome sequencing.</title>
        <authorList>
            <person name="Alam M."/>
            <person name="Haque M.S."/>
            <person name="Islam M.S."/>
            <person name="Emdad E.M."/>
            <person name="Islam M.M."/>
            <person name="Ahmed B."/>
            <person name="Halim A."/>
            <person name="Hossen Q.M.M."/>
            <person name="Hossain M.Z."/>
            <person name="Ahmed R."/>
            <person name="Khan M.M."/>
            <person name="Islam R."/>
            <person name="Rashid M.M."/>
            <person name="Khan S.A."/>
            <person name="Rahman M.S."/>
            <person name="Alam M."/>
            <person name="Yahiya A.S."/>
            <person name="Khan M.S."/>
            <person name="Azam M.S."/>
            <person name="Haque T."/>
            <person name="Lashkar M.Z.H."/>
            <person name="Akhand A.I."/>
            <person name="Morshed G."/>
            <person name="Roy S."/>
            <person name="Uddin K.S."/>
            <person name="Rabeya T."/>
            <person name="Hossain A.S."/>
            <person name="Chowdhury A."/>
            <person name="Snigdha A.R."/>
            <person name="Mortoza M.S."/>
            <person name="Matin S.A."/>
            <person name="Hoque S.M.E."/>
            <person name="Islam M.K."/>
            <person name="Roy D.K."/>
            <person name="Haider R."/>
            <person name="Moosa M.M."/>
            <person name="Elias S.M."/>
            <person name="Hasan A.M."/>
            <person name="Jahan S."/>
            <person name="Shafiuddin M."/>
            <person name="Mahmood N."/>
            <person name="Shommy N.S."/>
        </authorList>
    </citation>
    <scope>NUCLEOTIDE SEQUENCE [LARGE SCALE GENOMIC DNA]</scope>
    <source>
        <strain evidence="3">cv. O-4</strain>
    </source>
</reference>
<keyword evidence="3" id="KW-1185">Reference proteome</keyword>
<dbReference type="Proteomes" id="UP000187203">
    <property type="component" value="Unassembled WGS sequence"/>
</dbReference>
<accession>A0A1R3HAQ3</accession>
<protein>
    <submittedName>
        <fullName evidence="2">Uncharacterized protein</fullName>
    </submittedName>
</protein>
<evidence type="ECO:0000256" key="1">
    <source>
        <dbReference type="SAM" id="MobiDB-lite"/>
    </source>
</evidence>
<dbReference type="AlphaFoldDB" id="A0A1R3HAQ3"/>
<gene>
    <name evidence="2" type="ORF">COLO4_30155</name>
</gene>
<sequence>MGNEKKKGKEHISAKQRPYPLGKEEGGLGGHCQEGEGDMEES</sequence>
<name>A0A1R3HAQ3_9ROSI</name>